<dbReference type="SMART" id="SM00033">
    <property type="entry name" value="CH"/>
    <property type="match status" value="1"/>
</dbReference>
<keyword evidence="1" id="KW-0597">Phosphoprotein</keyword>
<feature type="compositionally biased region" description="Polar residues" evidence="5">
    <location>
        <begin position="136"/>
        <end position="147"/>
    </location>
</feature>
<keyword evidence="2 4" id="KW-0175">Coiled coil</keyword>
<dbReference type="SUPFAM" id="SSF47576">
    <property type="entry name" value="Calponin-homology domain, CH-domain"/>
    <property type="match status" value="1"/>
</dbReference>
<dbReference type="EMBL" id="VIIS01001829">
    <property type="protein sequence ID" value="KAF0292207.1"/>
    <property type="molecule type" value="Genomic_DNA"/>
</dbReference>
<proteinExistence type="inferred from homology"/>
<dbReference type="Pfam" id="PF00307">
    <property type="entry name" value="CH"/>
    <property type="match status" value="1"/>
</dbReference>
<dbReference type="PANTHER" id="PTHR23167">
    <property type="entry name" value="CALPONIN HOMOLOGY DOMAIN-CONTAINING PROTEIN DDB_G0272472-RELATED"/>
    <property type="match status" value="1"/>
</dbReference>
<evidence type="ECO:0000256" key="3">
    <source>
        <dbReference type="ARBA" id="ARBA00061655"/>
    </source>
</evidence>
<feature type="compositionally biased region" description="Low complexity" evidence="5">
    <location>
        <begin position="207"/>
        <end position="223"/>
    </location>
</feature>
<evidence type="ECO:0000313" key="8">
    <source>
        <dbReference type="Proteomes" id="UP000440578"/>
    </source>
</evidence>
<reference evidence="7 8" key="1">
    <citation type="submission" date="2019-07" db="EMBL/GenBank/DDBJ databases">
        <title>Draft genome assembly of a fouling barnacle, Amphibalanus amphitrite (Darwin, 1854): The first reference genome for Thecostraca.</title>
        <authorList>
            <person name="Kim W."/>
        </authorList>
    </citation>
    <scope>NUCLEOTIDE SEQUENCE [LARGE SCALE GENOMIC DNA]</scope>
    <source>
        <strain evidence="7">SNU_AA5</strain>
        <tissue evidence="7">Soma without cirri and trophi</tissue>
    </source>
</reference>
<dbReference type="PROSITE" id="PS50021">
    <property type="entry name" value="CH"/>
    <property type="match status" value="1"/>
</dbReference>
<feature type="coiled-coil region" evidence="4">
    <location>
        <begin position="299"/>
        <end position="326"/>
    </location>
</feature>
<dbReference type="FunFam" id="1.10.418.10:FF:000009">
    <property type="entry name" value="smoothelin isoform X2"/>
    <property type="match status" value="1"/>
</dbReference>
<feature type="region of interest" description="Disordered" evidence="5">
    <location>
        <begin position="1"/>
        <end position="155"/>
    </location>
</feature>
<keyword evidence="8" id="KW-1185">Reference proteome</keyword>
<feature type="compositionally biased region" description="Polar residues" evidence="5">
    <location>
        <begin position="86"/>
        <end position="98"/>
    </location>
</feature>
<accession>A0A6A4V7H0</accession>
<gene>
    <name evidence="7" type="ORF">FJT64_009778</name>
</gene>
<dbReference type="OrthoDB" id="6381429at2759"/>
<feature type="compositionally biased region" description="Basic and acidic residues" evidence="5">
    <location>
        <begin position="64"/>
        <end position="73"/>
    </location>
</feature>
<dbReference type="InterPro" id="IPR036872">
    <property type="entry name" value="CH_dom_sf"/>
</dbReference>
<evidence type="ECO:0000313" key="7">
    <source>
        <dbReference type="EMBL" id="KAF0292207.1"/>
    </source>
</evidence>
<dbReference type="Gene3D" id="1.10.418.10">
    <property type="entry name" value="Calponin-like domain"/>
    <property type="match status" value="1"/>
</dbReference>
<feature type="compositionally biased region" description="Basic and acidic residues" evidence="5">
    <location>
        <begin position="114"/>
        <end position="133"/>
    </location>
</feature>
<dbReference type="CDD" id="cd21200">
    <property type="entry name" value="CH_SMTN-like"/>
    <property type="match status" value="1"/>
</dbReference>
<sequence length="556" mass="61713">MVVQRREIASSIRDRMKIYDTEMERQKRKHSDGSPPSTLVHTKSPMVQRRSSAGRFAHRSSASRSKDDDDSRIPLRKTAPGGSAGGTTRSALRTTQPRATPDDEPQKLQATHRVTGDVSDRENQQIGETERRLQPVSPTATDGQTARRSADTASFLGDRSKVTGIRDVLSRMDASNSEVASPDDAARSLLNKFLGAQVMMTGMESMMAQSASSQSVTTSGTGQRPTTSVRSQRSQFRACRDQDGQWQTQAAMSASASKTPSATEAVVVCGVNISEVTDQDKLHEMLEQCDNFDERKKIRARLMVLMQEAKARREQVQRRRLQHQQQRDGGSVSAHEAKMINDWLADNFDSDVSGVLTTTSHYVAEHSEAYLSMVTPVVTKTSTSQSVTSSRSSQLSKSKAPVSAFDKFKQLDSANPKPIPKTDSASSDGGFKLDAGLAAKAQGAKEMTLYWAQCRTRDYQNVKIDNFSTSWNDGMAFCALIHHFYPDAFDFEKLNPKNRRYNFDLAFKTADERAGIYPLLDTDDMVAMRKPDWKCVFTYVQAIYRRLKDGPVTPSA</sequence>
<feature type="compositionally biased region" description="Basic and acidic residues" evidence="5">
    <location>
        <begin position="1"/>
        <end position="25"/>
    </location>
</feature>
<dbReference type="Pfam" id="PF12510">
    <property type="entry name" value="Smoothelin"/>
    <property type="match status" value="1"/>
</dbReference>
<dbReference type="InterPro" id="IPR001715">
    <property type="entry name" value="CH_dom"/>
</dbReference>
<evidence type="ECO:0000256" key="1">
    <source>
        <dbReference type="ARBA" id="ARBA00022553"/>
    </source>
</evidence>
<evidence type="ECO:0000259" key="6">
    <source>
        <dbReference type="PROSITE" id="PS50021"/>
    </source>
</evidence>
<dbReference type="PANTHER" id="PTHR23167:SF88">
    <property type="entry name" value="CALPONIN-HOMOLOGY (CH) DOMAIN-CONTAINING PROTEIN"/>
    <property type="match status" value="1"/>
</dbReference>
<evidence type="ECO:0000256" key="5">
    <source>
        <dbReference type="SAM" id="MobiDB-lite"/>
    </source>
</evidence>
<dbReference type="InterPro" id="IPR050540">
    <property type="entry name" value="F-actin_Monoox_Mical"/>
</dbReference>
<feature type="domain" description="Calponin-homology (CH)" evidence="6">
    <location>
        <begin position="442"/>
        <end position="548"/>
    </location>
</feature>
<protein>
    <submittedName>
        <fullName evidence="7">Smoothelin</fullName>
    </submittedName>
</protein>
<comment type="caution">
    <text evidence="7">The sequence shown here is derived from an EMBL/GenBank/DDBJ whole genome shotgun (WGS) entry which is preliminary data.</text>
</comment>
<name>A0A6A4V7H0_AMPAM</name>
<feature type="compositionally biased region" description="Polar residues" evidence="5">
    <location>
        <begin position="224"/>
        <end position="235"/>
    </location>
</feature>
<organism evidence="7 8">
    <name type="scientific">Amphibalanus amphitrite</name>
    <name type="common">Striped barnacle</name>
    <name type="synonym">Balanus amphitrite</name>
    <dbReference type="NCBI Taxonomy" id="1232801"/>
    <lineage>
        <taxon>Eukaryota</taxon>
        <taxon>Metazoa</taxon>
        <taxon>Ecdysozoa</taxon>
        <taxon>Arthropoda</taxon>
        <taxon>Crustacea</taxon>
        <taxon>Multicrustacea</taxon>
        <taxon>Cirripedia</taxon>
        <taxon>Thoracica</taxon>
        <taxon>Thoracicalcarea</taxon>
        <taxon>Balanomorpha</taxon>
        <taxon>Balanoidea</taxon>
        <taxon>Balanidae</taxon>
        <taxon>Amphibalaninae</taxon>
        <taxon>Amphibalanus</taxon>
    </lineage>
</organism>
<feature type="region of interest" description="Disordered" evidence="5">
    <location>
        <begin position="207"/>
        <end position="257"/>
    </location>
</feature>
<comment type="similarity">
    <text evidence="3">Belongs to the smoothelin family.</text>
</comment>
<evidence type="ECO:0000256" key="2">
    <source>
        <dbReference type="ARBA" id="ARBA00023054"/>
    </source>
</evidence>
<dbReference type="InterPro" id="IPR022189">
    <property type="entry name" value="SMTN"/>
</dbReference>
<evidence type="ECO:0000256" key="4">
    <source>
        <dbReference type="SAM" id="Coils"/>
    </source>
</evidence>
<dbReference type="Proteomes" id="UP000440578">
    <property type="component" value="Unassembled WGS sequence"/>
</dbReference>
<feature type="compositionally biased region" description="Polar residues" evidence="5">
    <location>
        <begin position="244"/>
        <end position="257"/>
    </location>
</feature>
<dbReference type="AlphaFoldDB" id="A0A6A4V7H0"/>